<dbReference type="Pfam" id="PF22636">
    <property type="entry name" value="FlK"/>
    <property type="match status" value="1"/>
</dbReference>
<proteinExistence type="predicted"/>
<evidence type="ECO:0000259" key="3">
    <source>
        <dbReference type="Pfam" id="PF22636"/>
    </source>
</evidence>
<dbReference type="Gene3D" id="3.10.129.10">
    <property type="entry name" value="Hotdog Thioesterase"/>
    <property type="match status" value="1"/>
</dbReference>
<evidence type="ECO:0000256" key="1">
    <source>
        <dbReference type="PIRSR" id="PIRSR014972-1"/>
    </source>
</evidence>
<dbReference type="EMBL" id="BHGK01000001">
    <property type="protein sequence ID" value="GCA65916.1"/>
    <property type="molecule type" value="Genomic_DNA"/>
</dbReference>
<dbReference type="RefSeq" id="WP_117601941.1">
    <property type="nucleotide sequence ID" value="NZ_BHGK01000001.1"/>
</dbReference>
<gene>
    <name evidence="4" type="ORF">KGMB01110_03520</name>
</gene>
<reference evidence="5" key="1">
    <citation type="submission" date="2018-09" db="EMBL/GenBank/DDBJ databases">
        <title>Draft Genome Sequence of Mediterraneibacter sp. KCTC 15684.</title>
        <authorList>
            <person name="Kim J.S."/>
            <person name="Han K.I."/>
            <person name="Suh M.K."/>
            <person name="Lee K.C."/>
            <person name="Eom M.K."/>
            <person name="Lee J.H."/>
            <person name="Park S.H."/>
            <person name="Kang S.W."/>
            <person name="Park J.E."/>
            <person name="Oh B.S."/>
            <person name="Yu S.Y."/>
            <person name="Choi S.H."/>
            <person name="Lee D.H."/>
            <person name="Yoon H."/>
            <person name="Kim B."/>
            <person name="Yang S.J."/>
            <person name="Lee J.S."/>
        </authorList>
    </citation>
    <scope>NUCLEOTIDE SEQUENCE [LARGE SCALE GENOMIC DNA]</scope>
    <source>
        <strain evidence="5">KCTC 15684</strain>
    </source>
</reference>
<dbReference type="InterPro" id="IPR029069">
    <property type="entry name" value="HotDog_dom_sf"/>
</dbReference>
<feature type="domain" description="Fluoroacetyl-CoA-specific thioesterase-like" evidence="3">
    <location>
        <begin position="30"/>
        <end position="133"/>
    </location>
</feature>
<dbReference type="PANTHER" id="PTHR36934:SF1">
    <property type="entry name" value="THIOESTERASE DOMAIN-CONTAINING PROTEIN"/>
    <property type="match status" value="1"/>
</dbReference>
<dbReference type="InterPro" id="IPR025540">
    <property type="entry name" value="FlK"/>
</dbReference>
<feature type="active site" evidence="1">
    <location>
        <position position="57"/>
    </location>
</feature>
<comment type="caution">
    <text evidence="4">The sequence shown here is derived from an EMBL/GenBank/DDBJ whole genome shotgun (WGS) entry which is preliminary data.</text>
</comment>
<feature type="binding site" evidence="2">
    <location>
        <position position="76"/>
    </location>
    <ligand>
        <name>substrate</name>
    </ligand>
</feature>
<dbReference type="AlphaFoldDB" id="A0A391P1T4"/>
<feature type="binding site" evidence="2">
    <location>
        <position position="127"/>
    </location>
    <ligand>
        <name>substrate</name>
    </ligand>
</feature>
<dbReference type="PANTHER" id="PTHR36934">
    <property type="entry name" value="BLR0278 PROTEIN"/>
    <property type="match status" value="1"/>
</dbReference>
<protein>
    <submittedName>
        <fullName evidence="4">Thioesterase</fullName>
    </submittedName>
</protein>
<feature type="binding site" evidence="2">
    <location>
        <position position="76"/>
    </location>
    <ligand>
        <name>CoA</name>
        <dbReference type="ChEBI" id="CHEBI:57287"/>
    </ligand>
</feature>
<dbReference type="PIRSF" id="PIRSF014972">
    <property type="entry name" value="FlK"/>
    <property type="match status" value="1"/>
</dbReference>
<dbReference type="InterPro" id="IPR054485">
    <property type="entry name" value="FlK-like_dom"/>
</dbReference>
<evidence type="ECO:0000256" key="2">
    <source>
        <dbReference type="PIRSR" id="PIRSR014972-2"/>
    </source>
</evidence>
<evidence type="ECO:0000313" key="4">
    <source>
        <dbReference type="EMBL" id="GCA65916.1"/>
    </source>
</evidence>
<feature type="active site" evidence="1">
    <location>
        <position position="83"/>
    </location>
</feature>
<evidence type="ECO:0000313" key="5">
    <source>
        <dbReference type="Proteomes" id="UP000265643"/>
    </source>
</evidence>
<dbReference type="Proteomes" id="UP000265643">
    <property type="component" value="Unassembled WGS sequence"/>
</dbReference>
<dbReference type="SUPFAM" id="SSF54637">
    <property type="entry name" value="Thioesterase/thiol ester dehydrase-isomerase"/>
    <property type="match status" value="1"/>
</dbReference>
<organism evidence="4 5">
    <name type="scientific">Mediterraneibacter butyricigenes</name>
    <dbReference type="NCBI Taxonomy" id="2316025"/>
    <lineage>
        <taxon>Bacteria</taxon>
        <taxon>Bacillati</taxon>
        <taxon>Bacillota</taxon>
        <taxon>Clostridia</taxon>
        <taxon>Lachnospirales</taxon>
        <taxon>Lachnospiraceae</taxon>
        <taxon>Mediterraneibacter</taxon>
    </lineage>
</organism>
<accession>A0A391P1T4</accession>
<name>A0A391P1T4_9FIRM</name>
<sequence>MSYRLQKDKTCSGKEQTLEIGITKEQTILVTEELTAQKMGSGLLPVYATPCMIALMENTASTSVESFLEEGQGTVGTAINIKHTAATPVGMKVTCESKLVEVDRKRLVFEVKAYDEAGEIGSGTHERFIIENEKFMKRAEGKKQN</sequence>
<keyword evidence="5" id="KW-1185">Reference proteome</keyword>
<feature type="active site" evidence="1">
    <location>
        <position position="49"/>
    </location>
</feature>